<evidence type="ECO:0000313" key="3">
    <source>
        <dbReference type="Proteomes" id="UP001597369"/>
    </source>
</evidence>
<gene>
    <name evidence="2" type="ORF">ACFSKU_06605</name>
</gene>
<evidence type="ECO:0000256" key="1">
    <source>
        <dbReference type="SAM" id="SignalP"/>
    </source>
</evidence>
<feature type="signal peptide" evidence="1">
    <location>
        <begin position="1"/>
        <end position="26"/>
    </location>
</feature>
<keyword evidence="3" id="KW-1185">Reference proteome</keyword>
<dbReference type="RefSeq" id="WP_229962551.1">
    <property type="nucleotide sequence ID" value="NZ_JAJJWI010000025.1"/>
</dbReference>
<reference evidence="3" key="1">
    <citation type="journal article" date="2019" name="Int. J. Syst. Evol. Microbiol.">
        <title>The Global Catalogue of Microorganisms (GCM) 10K type strain sequencing project: providing services to taxonomists for standard genome sequencing and annotation.</title>
        <authorList>
            <consortium name="The Broad Institute Genomics Platform"/>
            <consortium name="The Broad Institute Genome Sequencing Center for Infectious Disease"/>
            <person name="Wu L."/>
            <person name="Ma J."/>
        </authorList>
    </citation>
    <scope>NUCLEOTIDE SEQUENCE [LARGE SCALE GENOMIC DNA]</scope>
    <source>
        <strain evidence="3">JCM 16545</strain>
    </source>
</reference>
<protein>
    <submittedName>
        <fullName evidence="2">Transporter</fullName>
    </submittedName>
</protein>
<dbReference type="InterPro" id="IPR025737">
    <property type="entry name" value="FApF"/>
</dbReference>
<name>A0ABW4WXF5_9BACT</name>
<dbReference type="Proteomes" id="UP001597369">
    <property type="component" value="Unassembled WGS sequence"/>
</dbReference>
<sequence>MDKGKRLHQLCFLFLLMFVTINQVRAQEQVEKMETDRPDQTEASTVVPKGILQIEAGYLFQKNRQNNIEYKTHAYPAALFRVGLLGRVELRVQSALKDSVIENSIRRKLKGLGPLSVGTKVKLWEEQGFRPEAALLLMVALPVGNSAFRPDKAEPQFRLALKNSLTETLDINYNLAYSWVEGNHEPAYSINLNNEFSDKFSVFIEAFGSKEEGEKAEHQADAGVLFFPLPNLQFNAAVGFSLYKAAPDYFITTGLAVRLPR</sequence>
<dbReference type="Pfam" id="PF13557">
    <property type="entry name" value="Phenol_MetA_deg"/>
    <property type="match status" value="1"/>
</dbReference>
<comment type="caution">
    <text evidence="2">The sequence shown here is derived from an EMBL/GenBank/DDBJ whole genome shotgun (WGS) entry which is preliminary data.</text>
</comment>
<feature type="chain" id="PRO_5045969060" evidence="1">
    <location>
        <begin position="27"/>
        <end position="261"/>
    </location>
</feature>
<evidence type="ECO:0000313" key="2">
    <source>
        <dbReference type="EMBL" id="MFD2066550.1"/>
    </source>
</evidence>
<organism evidence="2 3">
    <name type="scientific">Pontibacter silvestris</name>
    <dbReference type="NCBI Taxonomy" id="2305183"/>
    <lineage>
        <taxon>Bacteria</taxon>
        <taxon>Pseudomonadati</taxon>
        <taxon>Bacteroidota</taxon>
        <taxon>Cytophagia</taxon>
        <taxon>Cytophagales</taxon>
        <taxon>Hymenobacteraceae</taxon>
        <taxon>Pontibacter</taxon>
    </lineage>
</organism>
<proteinExistence type="predicted"/>
<accession>A0ABW4WXF5</accession>
<dbReference type="EMBL" id="JBHUHV010000020">
    <property type="protein sequence ID" value="MFD2066550.1"/>
    <property type="molecule type" value="Genomic_DNA"/>
</dbReference>
<keyword evidence="1" id="KW-0732">Signal</keyword>